<feature type="domain" description="Ig-like" evidence="5">
    <location>
        <begin position="416"/>
        <end position="542"/>
    </location>
</feature>
<name>A0AAN7RPL1_MYCAM</name>
<protein>
    <recommendedName>
        <fullName evidence="5">Ig-like domain-containing protein</fullName>
    </recommendedName>
</protein>
<dbReference type="InterPro" id="IPR036179">
    <property type="entry name" value="Ig-like_dom_sf"/>
</dbReference>
<dbReference type="InterPro" id="IPR013106">
    <property type="entry name" value="Ig_V-set"/>
</dbReference>
<dbReference type="Gene3D" id="2.60.40.10">
    <property type="entry name" value="Immunoglobulins"/>
    <property type="match status" value="5"/>
</dbReference>
<dbReference type="SUPFAM" id="SSF48726">
    <property type="entry name" value="Immunoglobulin"/>
    <property type="match status" value="5"/>
</dbReference>
<dbReference type="InterPro" id="IPR050199">
    <property type="entry name" value="IgHV"/>
</dbReference>
<dbReference type="SMART" id="SM00409">
    <property type="entry name" value="IG"/>
    <property type="match status" value="4"/>
</dbReference>
<dbReference type="InterPro" id="IPR007110">
    <property type="entry name" value="Ig-like_dom"/>
</dbReference>
<organism evidence="6 7">
    <name type="scientific">Mycteria americana</name>
    <name type="common">Wood stork</name>
    <dbReference type="NCBI Taxonomy" id="33587"/>
    <lineage>
        <taxon>Eukaryota</taxon>
        <taxon>Metazoa</taxon>
        <taxon>Chordata</taxon>
        <taxon>Craniata</taxon>
        <taxon>Vertebrata</taxon>
        <taxon>Euteleostomi</taxon>
        <taxon>Archelosauria</taxon>
        <taxon>Archosauria</taxon>
        <taxon>Dinosauria</taxon>
        <taxon>Saurischia</taxon>
        <taxon>Theropoda</taxon>
        <taxon>Coelurosauria</taxon>
        <taxon>Aves</taxon>
        <taxon>Neognathae</taxon>
        <taxon>Neoaves</taxon>
        <taxon>Aequornithes</taxon>
        <taxon>Ciconiiformes</taxon>
        <taxon>Ciconiidae</taxon>
        <taxon>Mycteria</taxon>
    </lineage>
</organism>
<dbReference type="SMART" id="SM00406">
    <property type="entry name" value="IGv"/>
    <property type="match status" value="5"/>
</dbReference>
<dbReference type="InterPro" id="IPR013783">
    <property type="entry name" value="Ig-like_fold"/>
</dbReference>
<evidence type="ECO:0000256" key="3">
    <source>
        <dbReference type="ARBA" id="ARBA00043265"/>
    </source>
</evidence>
<feature type="domain" description="Ig-like" evidence="5">
    <location>
        <begin position="556"/>
        <end position="659"/>
    </location>
</feature>
<evidence type="ECO:0000313" key="6">
    <source>
        <dbReference type="EMBL" id="KAK4805411.1"/>
    </source>
</evidence>
<gene>
    <name evidence="6" type="ORF">QYF61_000004</name>
</gene>
<feature type="domain" description="Ig-like" evidence="5">
    <location>
        <begin position="16"/>
        <end position="118"/>
    </location>
</feature>
<keyword evidence="2" id="KW-1064">Adaptive immunity</keyword>
<dbReference type="GO" id="GO:0019814">
    <property type="term" value="C:immunoglobulin complex"/>
    <property type="evidence" value="ECO:0007669"/>
    <property type="project" value="UniProtKB-KW"/>
</dbReference>
<reference evidence="6 7" key="1">
    <citation type="journal article" date="2023" name="J. Hered.">
        <title>Chromosome-level genome of the wood stork (Mycteria americana) provides insight into avian chromosome evolution.</title>
        <authorList>
            <person name="Flamio R. Jr."/>
            <person name="Ramstad K.M."/>
        </authorList>
    </citation>
    <scope>NUCLEOTIDE SEQUENCE [LARGE SCALE GENOMIC DNA]</scope>
    <source>
        <strain evidence="6">JAX WOST 10</strain>
    </source>
</reference>
<evidence type="ECO:0000256" key="1">
    <source>
        <dbReference type="ARBA" id="ARBA00022859"/>
    </source>
</evidence>
<evidence type="ECO:0000259" key="5">
    <source>
        <dbReference type="PROSITE" id="PS50835"/>
    </source>
</evidence>
<accession>A0AAN7RPL1</accession>
<dbReference type="PANTHER" id="PTHR23266">
    <property type="entry name" value="IMMUNOGLOBULIN HEAVY CHAIN"/>
    <property type="match status" value="1"/>
</dbReference>
<dbReference type="EMBL" id="JAUNZN010000097">
    <property type="protein sequence ID" value="KAK4805411.1"/>
    <property type="molecule type" value="Genomic_DNA"/>
</dbReference>
<evidence type="ECO:0000256" key="2">
    <source>
        <dbReference type="ARBA" id="ARBA00023130"/>
    </source>
</evidence>
<dbReference type="GO" id="GO:0002250">
    <property type="term" value="P:adaptive immune response"/>
    <property type="evidence" value="ECO:0007669"/>
    <property type="project" value="UniProtKB-KW"/>
</dbReference>
<sequence length="678" mass="70796">MGGDGGSGRLNSVLPPSAGLRAAVQLVESGGGLQKPGGSLRLLCKGSGFSISSTEMYWVRQAPGKGLEWVAGIYSSGSGTFYAPAVQGRFTISKDNSQSTVTLQMNSLRAHDTATYYCAKHAGGGFGHHAGGQAGYKGPDWVQGFWARGKWSRFGARMGVGSRALGWVEGSGGGLQTPGGSLRFLCKASGFTFSNTDMSWVRQAPGKGLEYVAVISSSGSSAGYASAVKGRFTISRDDSQSTLTLQMNSLRAHDTATYYCAKHAHGGAGAAAGSDPVSGQENRRRAVSPRRQRCPAAPSPLCRAGTAAAAQTLLRALIPVLSVSCKGSGFSFSSYGMGWMRQAPGKGLEFVAAIGSTGRYTGYAPAVQGRFTIARDDSQSTVTLQMNSLRAHDTATYYCAKAAAGGTNPGTLSPYPNIFMKPLPKDPGLRAAEQLVESGGGLQTPGGSLRLLCKGSGFTLSSYSMVWARQAPGKGLEYVARITSGGSSTDYAPAVQGRFTISRDDSQSTVTLQMNSLRAHDTATYYCAKCAGGGGTNPGTLSPYPNIFMKSWHRDPGVVARLRAAVQLVESGGGLQKPGGSLTLVCKASGFTLSSYGMEWVRQAPGKGLEYVAAISSGGSTYYASAVKGRFTISRDNSQSTVTLQMNNLKAEDTATYYCAKAAHGGADAVCGWQKTRR</sequence>
<evidence type="ECO:0000256" key="4">
    <source>
        <dbReference type="SAM" id="MobiDB-lite"/>
    </source>
</evidence>
<dbReference type="PROSITE" id="PS50835">
    <property type="entry name" value="IG_LIKE"/>
    <property type="match status" value="5"/>
</dbReference>
<feature type="domain" description="Ig-like" evidence="5">
    <location>
        <begin position="179"/>
        <end position="278"/>
    </location>
</feature>
<dbReference type="GO" id="GO:0005576">
    <property type="term" value="C:extracellular region"/>
    <property type="evidence" value="ECO:0007669"/>
    <property type="project" value="UniProtKB-ARBA"/>
</dbReference>
<keyword evidence="3" id="KW-1280">Immunoglobulin</keyword>
<feature type="domain" description="Ig-like" evidence="5">
    <location>
        <begin position="289"/>
        <end position="413"/>
    </location>
</feature>
<dbReference type="Pfam" id="PF07686">
    <property type="entry name" value="V-set"/>
    <property type="match status" value="5"/>
</dbReference>
<comment type="caution">
    <text evidence="6">The sequence shown here is derived from an EMBL/GenBank/DDBJ whole genome shotgun (WGS) entry which is preliminary data.</text>
</comment>
<dbReference type="FunFam" id="2.60.40.10:FF:002198">
    <property type="entry name" value="Immunoglobulin heavy variable 5-2"/>
    <property type="match status" value="4"/>
</dbReference>
<feature type="region of interest" description="Disordered" evidence="4">
    <location>
        <begin position="270"/>
        <end position="298"/>
    </location>
</feature>
<dbReference type="AlphaFoldDB" id="A0AAN7RPL1"/>
<proteinExistence type="predicted"/>
<evidence type="ECO:0000313" key="7">
    <source>
        <dbReference type="Proteomes" id="UP001333110"/>
    </source>
</evidence>
<keyword evidence="1" id="KW-0391">Immunity</keyword>
<dbReference type="InterPro" id="IPR003599">
    <property type="entry name" value="Ig_sub"/>
</dbReference>
<dbReference type="Proteomes" id="UP001333110">
    <property type="component" value="Unassembled WGS sequence"/>
</dbReference>
<keyword evidence="7" id="KW-1185">Reference proteome</keyword>